<accession>A0ABS7P0I2</accession>
<dbReference type="Proteomes" id="UP000825228">
    <property type="component" value="Unassembled WGS sequence"/>
</dbReference>
<dbReference type="Pfam" id="PF07992">
    <property type="entry name" value="Pyr_redox_2"/>
    <property type="match status" value="1"/>
</dbReference>
<dbReference type="PANTHER" id="PTHR43557">
    <property type="entry name" value="APOPTOSIS-INDUCING FACTOR 1"/>
    <property type="match status" value="1"/>
</dbReference>
<keyword evidence="7" id="KW-1185">Reference proteome</keyword>
<dbReference type="EMBL" id="JABUBU010000001">
    <property type="protein sequence ID" value="MBY6365229.1"/>
    <property type="molecule type" value="Genomic_DNA"/>
</dbReference>
<dbReference type="InterPro" id="IPR036188">
    <property type="entry name" value="FAD/NAD-bd_sf"/>
</dbReference>
<reference evidence="6 7" key="1">
    <citation type="submission" date="2020-06" db="EMBL/GenBank/DDBJ databases">
        <title>Taxonomy, biology and ecology of Rhodococcus bacteria occurring in California pistachio and other woody hosts as revealed by genome sequence analyses.</title>
        <authorList>
            <person name="Gai Y."/>
            <person name="Riely B."/>
        </authorList>
    </citation>
    <scope>NUCLEOTIDE SEQUENCE [LARGE SCALE GENOMIC DNA]</scope>
    <source>
        <strain evidence="6 7">BP-281</strain>
    </source>
</reference>
<evidence type="ECO:0000313" key="6">
    <source>
        <dbReference type="EMBL" id="MBY6365229.1"/>
    </source>
</evidence>
<keyword evidence="4" id="KW-0560">Oxidoreductase</keyword>
<comment type="cofactor">
    <cofactor evidence="1">
        <name>FAD</name>
        <dbReference type="ChEBI" id="CHEBI:57692"/>
    </cofactor>
</comment>
<feature type="domain" description="FAD/NAD(P)-binding" evidence="5">
    <location>
        <begin position="7"/>
        <end position="291"/>
    </location>
</feature>
<evidence type="ECO:0000313" key="7">
    <source>
        <dbReference type="Proteomes" id="UP000825228"/>
    </source>
</evidence>
<evidence type="ECO:0000259" key="5">
    <source>
        <dbReference type="Pfam" id="PF07992"/>
    </source>
</evidence>
<evidence type="ECO:0000256" key="1">
    <source>
        <dbReference type="ARBA" id="ARBA00001974"/>
    </source>
</evidence>
<evidence type="ECO:0000256" key="2">
    <source>
        <dbReference type="ARBA" id="ARBA00022630"/>
    </source>
</evidence>
<evidence type="ECO:0000256" key="3">
    <source>
        <dbReference type="ARBA" id="ARBA00022827"/>
    </source>
</evidence>
<name>A0ABS7P0I2_9NOCA</name>
<comment type="caution">
    <text evidence="6">The sequence shown here is derived from an EMBL/GenBank/DDBJ whole genome shotgun (WGS) entry which is preliminary data.</text>
</comment>
<dbReference type="SUPFAM" id="SSF51905">
    <property type="entry name" value="FAD/NAD(P)-binding domain"/>
    <property type="match status" value="2"/>
</dbReference>
<sequence length="378" mass="39533">MPDGNRRVVVVGDSVAGVTALRELRALGHTGPVALIAADPDGCYPRPPLSKKALVDAAGDPEGWSLADLEVDVTRSAAVGLDSERRIVHTEGGHSVHYDALVLATGARARRLAPEREGEFVVRTMRDATALRERLSAASSVAVIGAGFLGLEVAGAAHRRGLPVTVVDTEPPLMRMLGPFLSEAVAARLRAASVDVVRATSPAVPSGDPIEGITVDGVDIRADVVVSCVGEVPNCEWLSGTALADPRGIAVDERCATSVPDVFAAGDVTHRRGADGTRGRNPFWSHAVAQAKVAAAGALGLEPRCAPHDDYFWTDILGAPVKIVGPLPLVGEPTRIAGSLEDASAVLEWDHEDGRRTVVAFGAKKAVGWLRRRAADAE</sequence>
<proteinExistence type="predicted"/>
<dbReference type="PRINTS" id="PR00368">
    <property type="entry name" value="FADPNR"/>
</dbReference>
<dbReference type="InterPro" id="IPR050446">
    <property type="entry name" value="FAD-oxidoreductase/Apoptosis"/>
</dbReference>
<keyword evidence="3" id="KW-0274">FAD</keyword>
<dbReference type="InterPro" id="IPR023753">
    <property type="entry name" value="FAD/NAD-binding_dom"/>
</dbReference>
<protein>
    <submittedName>
        <fullName evidence="6">FAD-dependent oxidoreductase</fullName>
    </submittedName>
</protein>
<dbReference type="PRINTS" id="PR00469">
    <property type="entry name" value="PNDRDTASEII"/>
</dbReference>
<evidence type="ECO:0000256" key="4">
    <source>
        <dbReference type="ARBA" id="ARBA00023002"/>
    </source>
</evidence>
<gene>
    <name evidence="6" type="ORF">HQ603_00530</name>
</gene>
<dbReference type="Gene3D" id="3.50.50.60">
    <property type="entry name" value="FAD/NAD(P)-binding domain"/>
    <property type="match status" value="2"/>
</dbReference>
<organism evidence="6 7">
    <name type="scientific">Rhodococcoides corynebacterioides</name>
    <dbReference type="NCBI Taxonomy" id="53972"/>
    <lineage>
        <taxon>Bacteria</taxon>
        <taxon>Bacillati</taxon>
        <taxon>Actinomycetota</taxon>
        <taxon>Actinomycetes</taxon>
        <taxon>Mycobacteriales</taxon>
        <taxon>Nocardiaceae</taxon>
        <taxon>Rhodococcoides</taxon>
    </lineage>
</organism>
<keyword evidence="2" id="KW-0285">Flavoprotein</keyword>
<dbReference type="PANTHER" id="PTHR43557:SF2">
    <property type="entry name" value="RIESKE DOMAIN-CONTAINING PROTEIN-RELATED"/>
    <property type="match status" value="1"/>
</dbReference>